<evidence type="ECO:0000259" key="7">
    <source>
        <dbReference type="Pfam" id="PF00082"/>
    </source>
</evidence>
<evidence type="ECO:0000256" key="2">
    <source>
        <dbReference type="ARBA" id="ARBA00022670"/>
    </source>
</evidence>
<dbReference type="Pfam" id="PF00082">
    <property type="entry name" value="Peptidase_S8"/>
    <property type="match status" value="1"/>
</dbReference>
<feature type="active site" description="Charge relay system" evidence="5">
    <location>
        <position position="232"/>
    </location>
</feature>
<dbReference type="RefSeq" id="WP_251780714.1">
    <property type="nucleotide sequence ID" value="NZ_JAMKFE010000017.1"/>
</dbReference>
<feature type="domain" description="Peptidase S8/S53" evidence="7">
    <location>
        <begin position="162"/>
        <end position="455"/>
    </location>
</feature>
<evidence type="ECO:0000256" key="3">
    <source>
        <dbReference type="ARBA" id="ARBA00022801"/>
    </source>
</evidence>
<keyword evidence="3 5" id="KW-0378">Hydrolase</keyword>
<dbReference type="InterPro" id="IPR036852">
    <property type="entry name" value="Peptidase_S8/S53_dom_sf"/>
</dbReference>
<dbReference type="PROSITE" id="PS51892">
    <property type="entry name" value="SUBTILASE"/>
    <property type="match status" value="1"/>
</dbReference>
<dbReference type="CDD" id="cd00306">
    <property type="entry name" value="Peptidases_S8_S53"/>
    <property type="match status" value="1"/>
</dbReference>
<feature type="region of interest" description="Disordered" evidence="6">
    <location>
        <begin position="210"/>
        <end position="233"/>
    </location>
</feature>
<dbReference type="InterPro" id="IPR050131">
    <property type="entry name" value="Peptidase_S8_subtilisin-like"/>
</dbReference>
<dbReference type="Proteomes" id="UP001165541">
    <property type="component" value="Unassembled WGS sequence"/>
</dbReference>
<keyword evidence="2 5" id="KW-0645">Protease</keyword>
<dbReference type="EMBL" id="JAMKFE010000017">
    <property type="protein sequence ID" value="MCM5682239.1"/>
    <property type="molecule type" value="Genomic_DNA"/>
</dbReference>
<sequence length="484" mass="51611">MTRSKTAAREHDVLAGVTVELVRLGPGVTPEAFEAAVQRRLPMMVGSLLSRTHEDWFALAPDVTPALRSAGRDERIALMQAGVVSFNTLDAGAYEQSALMHEAHASPVSGARRLDAIAAPTYWRTAWYQGREIKLDWHVAATRLPEAWALLGPEGPARYAHIKVAHIDTGYTEHPVFGWGCPAGPWLLPQLGVNFWRRRVEPDDLGRLPGTWNAASEHRGPRDNHAGPSGGHGTRTGSLLCGLFAPHVPIESPFFGAAPGAAVIPYRITDWVLIDRAQGLLAAAIDDAVAKGASVISISLGAARRSKPVAAAITAAYRRGVIICAAAGNMVRPVVYPGRFRCVVTLGGATTSNGMDLHPWRGASRGPTVDVSGPADAIRRATTEVTDGVERYRIAGPGSGTSYATALCAGIAVLWLAHRGPELEAAYGSKRWARAAAFKRLVAETASTPEGWNRRDYGSGVYQADALLQADLPALSELAQESDL</sequence>
<dbReference type="SUPFAM" id="SSF52743">
    <property type="entry name" value="Subtilisin-like"/>
    <property type="match status" value="1"/>
</dbReference>
<dbReference type="InterPro" id="IPR000209">
    <property type="entry name" value="Peptidase_S8/S53_dom"/>
</dbReference>
<keyword evidence="9" id="KW-1185">Reference proteome</keyword>
<feature type="active site" description="Charge relay system" evidence="5">
    <location>
        <position position="168"/>
    </location>
</feature>
<dbReference type="Gene3D" id="3.40.50.200">
    <property type="entry name" value="Peptidase S8/S53 domain"/>
    <property type="match status" value="1"/>
</dbReference>
<evidence type="ECO:0000313" key="8">
    <source>
        <dbReference type="EMBL" id="MCM5682239.1"/>
    </source>
</evidence>
<comment type="similarity">
    <text evidence="1 5">Belongs to the peptidase S8 family.</text>
</comment>
<comment type="caution">
    <text evidence="8">The sequence shown here is derived from an EMBL/GenBank/DDBJ whole genome shotgun (WGS) entry which is preliminary data.</text>
</comment>
<evidence type="ECO:0000256" key="4">
    <source>
        <dbReference type="ARBA" id="ARBA00022825"/>
    </source>
</evidence>
<feature type="compositionally biased region" description="Basic and acidic residues" evidence="6">
    <location>
        <begin position="216"/>
        <end position="225"/>
    </location>
</feature>
<evidence type="ECO:0000256" key="1">
    <source>
        <dbReference type="ARBA" id="ARBA00011073"/>
    </source>
</evidence>
<evidence type="ECO:0000256" key="5">
    <source>
        <dbReference type="PROSITE-ProRule" id="PRU01240"/>
    </source>
</evidence>
<accession>A0ABT0YU14</accession>
<evidence type="ECO:0000313" key="9">
    <source>
        <dbReference type="Proteomes" id="UP001165541"/>
    </source>
</evidence>
<feature type="active site" description="Charge relay system" evidence="5">
    <location>
        <position position="402"/>
    </location>
</feature>
<name>A0ABT0YU14_9BURK</name>
<organism evidence="8 9">
    <name type="scientific">Caldimonas mangrovi</name>
    <dbReference type="NCBI Taxonomy" id="2944811"/>
    <lineage>
        <taxon>Bacteria</taxon>
        <taxon>Pseudomonadati</taxon>
        <taxon>Pseudomonadota</taxon>
        <taxon>Betaproteobacteria</taxon>
        <taxon>Burkholderiales</taxon>
        <taxon>Sphaerotilaceae</taxon>
        <taxon>Caldimonas</taxon>
    </lineage>
</organism>
<evidence type="ECO:0000256" key="6">
    <source>
        <dbReference type="SAM" id="MobiDB-lite"/>
    </source>
</evidence>
<dbReference type="PANTHER" id="PTHR43806">
    <property type="entry name" value="PEPTIDASE S8"/>
    <property type="match status" value="1"/>
</dbReference>
<protein>
    <submittedName>
        <fullName evidence="8">S8/S53 family peptidase</fullName>
    </submittedName>
</protein>
<keyword evidence="4 5" id="KW-0720">Serine protease</keyword>
<proteinExistence type="inferred from homology"/>
<reference evidence="8" key="1">
    <citation type="submission" date="2022-05" db="EMBL/GenBank/DDBJ databases">
        <title>Schlegelella sp. nov., isolated from mangrove soil.</title>
        <authorList>
            <person name="Liu Y."/>
            <person name="Ge X."/>
            <person name="Liu W."/>
        </authorList>
    </citation>
    <scope>NUCLEOTIDE SEQUENCE</scope>
    <source>
        <strain evidence="8">S2-27</strain>
    </source>
</reference>
<dbReference type="PANTHER" id="PTHR43806:SF11">
    <property type="entry name" value="CEREVISIN-RELATED"/>
    <property type="match status" value="1"/>
</dbReference>
<gene>
    <name evidence="8" type="ORF">M8A51_22145</name>
</gene>